<organism evidence="2 3">
    <name type="scientific">Rhizopogon vesiculosus</name>
    <dbReference type="NCBI Taxonomy" id="180088"/>
    <lineage>
        <taxon>Eukaryota</taxon>
        <taxon>Fungi</taxon>
        <taxon>Dikarya</taxon>
        <taxon>Basidiomycota</taxon>
        <taxon>Agaricomycotina</taxon>
        <taxon>Agaricomycetes</taxon>
        <taxon>Agaricomycetidae</taxon>
        <taxon>Boletales</taxon>
        <taxon>Suillineae</taxon>
        <taxon>Rhizopogonaceae</taxon>
        <taxon>Rhizopogon</taxon>
    </lineage>
</organism>
<reference evidence="2 3" key="1">
    <citation type="submission" date="2016-03" db="EMBL/GenBank/DDBJ databases">
        <title>Comparative genomics of the ectomycorrhizal sister species Rhizopogon vinicolor and Rhizopogon vesiculosus (Basidiomycota: Boletales) reveals a divergence of the mating type B locus.</title>
        <authorList>
            <person name="Mujic A.B."/>
            <person name="Kuo A."/>
            <person name="Tritt A."/>
            <person name="Lipzen A."/>
            <person name="Chen C."/>
            <person name="Johnson J."/>
            <person name="Sharma A."/>
            <person name="Barry K."/>
            <person name="Grigoriev I.V."/>
            <person name="Spatafora J.W."/>
        </authorList>
    </citation>
    <scope>NUCLEOTIDE SEQUENCE [LARGE SCALE GENOMIC DNA]</scope>
    <source>
        <strain evidence="2 3">AM-OR11-056</strain>
    </source>
</reference>
<dbReference type="EMBL" id="LVVM01005082">
    <property type="protein sequence ID" value="OJA11410.1"/>
    <property type="molecule type" value="Genomic_DNA"/>
</dbReference>
<dbReference type="OrthoDB" id="2691059at2759"/>
<proteinExistence type="predicted"/>
<protein>
    <submittedName>
        <fullName evidence="2">Uncharacterized protein</fullName>
    </submittedName>
</protein>
<feature type="region of interest" description="Disordered" evidence="1">
    <location>
        <begin position="35"/>
        <end position="69"/>
    </location>
</feature>
<dbReference type="Proteomes" id="UP000183567">
    <property type="component" value="Unassembled WGS sequence"/>
</dbReference>
<keyword evidence="3" id="KW-1185">Reference proteome</keyword>
<evidence type="ECO:0000313" key="2">
    <source>
        <dbReference type="EMBL" id="OJA11410.1"/>
    </source>
</evidence>
<dbReference type="AlphaFoldDB" id="A0A1J8QPT3"/>
<evidence type="ECO:0000313" key="3">
    <source>
        <dbReference type="Proteomes" id="UP000183567"/>
    </source>
</evidence>
<name>A0A1J8QPT3_9AGAM</name>
<evidence type="ECO:0000256" key="1">
    <source>
        <dbReference type="SAM" id="MobiDB-lite"/>
    </source>
</evidence>
<sequence length="170" mass="18688">MDTAPVGHRFDHSALGLYDDEGHAMYNFAGLQQSGSTNQMRPVHQFESSPSAGYNPHSASFSEPGSRGHSIPPATPMIVAQMQKMNARLNDVESTQQSLVTNQQQLTKRVECNETMITELQERLGTMATVNTTKSVAGKKNISNMHPGLNPIFFNLCGIDVNEHDTNKKD</sequence>
<feature type="compositionally biased region" description="Polar residues" evidence="1">
    <location>
        <begin position="35"/>
        <end position="63"/>
    </location>
</feature>
<comment type="caution">
    <text evidence="2">The sequence shown here is derived from an EMBL/GenBank/DDBJ whole genome shotgun (WGS) entry which is preliminary data.</text>
</comment>
<gene>
    <name evidence="2" type="ORF">AZE42_13344</name>
</gene>
<accession>A0A1J8QPT3</accession>